<dbReference type="Pfam" id="PF00512">
    <property type="entry name" value="HisKA"/>
    <property type="match status" value="1"/>
</dbReference>
<evidence type="ECO:0000259" key="10">
    <source>
        <dbReference type="PROSITE" id="PS50112"/>
    </source>
</evidence>
<dbReference type="CDD" id="cd00082">
    <property type="entry name" value="HisKA"/>
    <property type="match status" value="1"/>
</dbReference>
<dbReference type="InterPro" id="IPR001633">
    <property type="entry name" value="EAL_dom"/>
</dbReference>
<dbReference type="AlphaFoldDB" id="A0A942T308"/>
<keyword evidence="6" id="KW-0418">Kinase</keyword>
<dbReference type="PANTHER" id="PTHR44757">
    <property type="entry name" value="DIGUANYLATE CYCLASE DGCP"/>
    <property type="match status" value="1"/>
</dbReference>
<keyword evidence="3" id="KW-0597">Phosphoprotein</keyword>
<protein>
    <recommendedName>
        <fullName evidence="2">histidine kinase</fullName>
        <ecNumber evidence="2">2.7.13.3</ecNumber>
    </recommendedName>
</protein>
<keyword evidence="15" id="KW-1185">Reference proteome</keyword>
<dbReference type="Gene3D" id="3.30.565.10">
    <property type="entry name" value="Histidine kinase-like ATPase, C-terminal domain"/>
    <property type="match status" value="1"/>
</dbReference>
<dbReference type="Gene3D" id="3.30.450.20">
    <property type="entry name" value="PAS domain"/>
    <property type="match status" value="2"/>
</dbReference>
<keyword evidence="7" id="KW-0067">ATP-binding</keyword>
<dbReference type="InterPro" id="IPR036097">
    <property type="entry name" value="HisK_dim/P_sf"/>
</dbReference>
<accession>A0A942T308</accession>
<evidence type="ECO:0000259" key="11">
    <source>
        <dbReference type="PROSITE" id="PS50113"/>
    </source>
</evidence>
<evidence type="ECO:0000313" key="15">
    <source>
        <dbReference type="Proteomes" id="UP000677265"/>
    </source>
</evidence>
<evidence type="ECO:0000313" key="13">
    <source>
        <dbReference type="EMBL" id="MBS4184226.1"/>
    </source>
</evidence>
<evidence type="ECO:0000256" key="1">
    <source>
        <dbReference type="ARBA" id="ARBA00000085"/>
    </source>
</evidence>
<evidence type="ECO:0000256" key="3">
    <source>
        <dbReference type="ARBA" id="ARBA00022553"/>
    </source>
</evidence>
<organism evidence="13">
    <name type="scientific">Neobacillus citreus</name>
    <dbReference type="NCBI Taxonomy" id="2833578"/>
    <lineage>
        <taxon>Bacteria</taxon>
        <taxon>Bacillati</taxon>
        <taxon>Bacillota</taxon>
        <taxon>Bacilli</taxon>
        <taxon>Bacillales</taxon>
        <taxon>Bacillaceae</taxon>
        <taxon>Neobacillus</taxon>
    </lineage>
</organism>
<dbReference type="Pfam" id="PF08448">
    <property type="entry name" value="PAS_4"/>
    <property type="match status" value="1"/>
</dbReference>
<reference evidence="13" key="1">
    <citation type="submission" date="2021-05" db="EMBL/GenBank/DDBJ databases">
        <title>Novel Bacillus species.</title>
        <authorList>
            <person name="Liu G."/>
        </authorList>
    </citation>
    <scope>NUCLEOTIDE SEQUENCE</scope>
    <source>
        <strain evidence="13 15">FJAT-50051</strain>
    </source>
</reference>
<dbReference type="Pfam" id="PF00563">
    <property type="entry name" value="EAL"/>
    <property type="match status" value="1"/>
</dbReference>
<feature type="domain" description="Histidine kinase" evidence="9">
    <location>
        <begin position="546"/>
        <end position="750"/>
    </location>
</feature>
<dbReference type="InterPro" id="IPR052155">
    <property type="entry name" value="Biofilm_reg_signaling"/>
</dbReference>
<dbReference type="InterPro" id="IPR036890">
    <property type="entry name" value="HATPase_C_sf"/>
</dbReference>
<keyword evidence="8" id="KW-0902">Two-component regulatory system</keyword>
<dbReference type="PROSITE" id="PS50109">
    <property type="entry name" value="HIS_KIN"/>
    <property type="match status" value="1"/>
</dbReference>
<dbReference type="EMBL" id="JAGYPE010000004">
    <property type="protein sequence ID" value="MBS4184226.1"/>
    <property type="molecule type" value="Genomic_DNA"/>
</dbReference>
<dbReference type="PRINTS" id="PR00344">
    <property type="entry name" value="BCTRLSENSOR"/>
</dbReference>
<evidence type="ECO:0000256" key="8">
    <source>
        <dbReference type="ARBA" id="ARBA00023012"/>
    </source>
</evidence>
<evidence type="ECO:0000313" key="14">
    <source>
        <dbReference type="EMBL" id="MCH6266585.1"/>
    </source>
</evidence>
<dbReference type="PANTHER" id="PTHR44757:SF2">
    <property type="entry name" value="BIOFILM ARCHITECTURE MAINTENANCE PROTEIN MBAA"/>
    <property type="match status" value="1"/>
</dbReference>
<dbReference type="InterPro" id="IPR005467">
    <property type="entry name" value="His_kinase_dom"/>
</dbReference>
<dbReference type="RefSeq" id="WP_213144128.1">
    <property type="nucleotide sequence ID" value="NZ_JAGYPE020000022.1"/>
</dbReference>
<evidence type="ECO:0000256" key="5">
    <source>
        <dbReference type="ARBA" id="ARBA00022741"/>
    </source>
</evidence>
<dbReference type="SUPFAM" id="SSF47384">
    <property type="entry name" value="Homodimeric domain of signal transducing histidine kinase"/>
    <property type="match status" value="1"/>
</dbReference>
<dbReference type="CDD" id="cd01948">
    <property type="entry name" value="EAL"/>
    <property type="match status" value="1"/>
</dbReference>
<dbReference type="InterPro" id="IPR003661">
    <property type="entry name" value="HisK_dim/P_dom"/>
</dbReference>
<dbReference type="InterPro" id="IPR001610">
    <property type="entry name" value="PAC"/>
</dbReference>
<dbReference type="SUPFAM" id="SSF55874">
    <property type="entry name" value="ATPase domain of HSP90 chaperone/DNA topoisomerase II/histidine kinase"/>
    <property type="match status" value="1"/>
</dbReference>
<dbReference type="InterPro" id="IPR013656">
    <property type="entry name" value="PAS_4"/>
</dbReference>
<evidence type="ECO:0000256" key="2">
    <source>
        <dbReference type="ARBA" id="ARBA00012438"/>
    </source>
</evidence>
<proteinExistence type="predicted"/>
<evidence type="ECO:0000256" key="6">
    <source>
        <dbReference type="ARBA" id="ARBA00022777"/>
    </source>
</evidence>
<dbReference type="PROSITE" id="PS50113">
    <property type="entry name" value="PAC"/>
    <property type="match status" value="1"/>
</dbReference>
<dbReference type="SMART" id="SM00091">
    <property type="entry name" value="PAS"/>
    <property type="match status" value="1"/>
</dbReference>
<dbReference type="GO" id="GO:0000155">
    <property type="term" value="F:phosphorelay sensor kinase activity"/>
    <property type="evidence" value="ECO:0007669"/>
    <property type="project" value="InterPro"/>
</dbReference>
<feature type="domain" description="PAC" evidence="11">
    <location>
        <begin position="481"/>
        <end position="533"/>
    </location>
</feature>
<dbReference type="CDD" id="cd00130">
    <property type="entry name" value="PAS"/>
    <property type="match status" value="1"/>
</dbReference>
<dbReference type="SMART" id="SM00052">
    <property type="entry name" value="EAL"/>
    <property type="match status" value="1"/>
</dbReference>
<dbReference type="FunFam" id="3.20.20.450:FF:000001">
    <property type="entry name" value="Cyclic di-GMP phosphodiesterase yahA"/>
    <property type="match status" value="1"/>
</dbReference>
<dbReference type="InterPro" id="IPR035919">
    <property type="entry name" value="EAL_sf"/>
</dbReference>
<dbReference type="Proteomes" id="UP000677265">
    <property type="component" value="Unassembled WGS sequence"/>
</dbReference>
<feature type="domain" description="PAS" evidence="10">
    <location>
        <begin position="408"/>
        <end position="478"/>
    </location>
</feature>
<dbReference type="PROSITE" id="PS50883">
    <property type="entry name" value="EAL"/>
    <property type="match status" value="1"/>
</dbReference>
<dbReference type="Gene3D" id="3.20.20.450">
    <property type="entry name" value="EAL domain"/>
    <property type="match status" value="1"/>
</dbReference>
<dbReference type="InterPro" id="IPR000014">
    <property type="entry name" value="PAS"/>
</dbReference>
<dbReference type="SUPFAM" id="SSF55785">
    <property type="entry name" value="PYP-like sensor domain (PAS domain)"/>
    <property type="match status" value="2"/>
</dbReference>
<gene>
    <name evidence="14" type="ORF">KHB02_013730</name>
    <name evidence="13" type="ORF">KHB02_22790</name>
</gene>
<sequence length="753" mass="86562">MVITDEPILLQEEIRNALERNEFRLYYQPKVNLETGKIDGVEALIRWEHPEKGLIPPIEFIPIAEETGLIIPMGEWVLRTACFQNRKWINAGFSPMVMSVNLSVRQLYHPNLVNVVREILKATELPPEYLELEITESMMMDKDRALEAIKGLRRLGVQISLDDFGTGYSSLHYLRDFPIDKIKIDQSFIRNCTSDFNNATIVKMIISMAHHLKIKAVAEGIETKDELIFLQKNSCNHGQGYFFSRPLPPEELIQYFHFIEQIVSQEGIFQEMANQKKIQEALESTRQELRDIMRQQQGMIIKVVKEDGKFIHTLCDGKLMYRMGLRPEQVVGKELKHFLPVDIAEKIVKNYQRAWDGEENLTYKGEINGVHYIASLSTILKNRHVVGIIGSYVDITETKRIKDELRVKDLKFQLITDNIIDLVAMLDKNGRVLYASPSHEKVLGLSVKDYEGTSKFELVHIDDIPPIQKECTNMIKFKTPCQIEFRHKHALGGWVDIETKISPVYDECGEIEYFIAVGRDISERKRTEELMRKSEQLSVIGQLASSIAHEIRNPLTSIKGFVQLLQKEVNYPLYLKTILKEIDNIEEITREFLEFAKPHASQMEKLNVTILLQKVFKLFNSQAIVQNVEIIHEFDSDLPNIFCNSNYMKKVFMHILQNAVDAMPNGGTIKVRVQRYGTDSIKMSFIDQGYGISKERIKKIGEPFYSTKEKGTGLGLMICYKIVQEHGGTIEIKSKVNKGTTVDVIIPIEHSII</sequence>
<dbReference type="InterPro" id="IPR013655">
    <property type="entry name" value="PAS_fold_3"/>
</dbReference>
<dbReference type="GO" id="GO:0005524">
    <property type="term" value="F:ATP binding"/>
    <property type="evidence" value="ECO:0007669"/>
    <property type="project" value="UniProtKB-KW"/>
</dbReference>
<comment type="caution">
    <text evidence="13">The sequence shown here is derived from an EMBL/GenBank/DDBJ whole genome shotgun (WGS) entry which is preliminary data.</text>
</comment>
<dbReference type="PROSITE" id="PS50112">
    <property type="entry name" value="PAS"/>
    <property type="match status" value="1"/>
</dbReference>
<dbReference type="InterPro" id="IPR003594">
    <property type="entry name" value="HATPase_dom"/>
</dbReference>
<keyword evidence="5" id="KW-0547">Nucleotide-binding</keyword>
<dbReference type="SMART" id="SM00387">
    <property type="entry name" value="HATPase_c"/>
    <property type="match status" value="1"/>
</dbReference>
<dbReference type="Pfam" id="PF02518">
    <property type="entry name" value="HATPase_c"/>
    <property type="match status" value="1"/>
</dbReference>
<evidence type="ECO:0000259" key="12">
    <source>
        <dbReference type="PROSITE" id="PS50883"/>
    </source>
</evidence>
<keyword evidence="4" id="KW-0808">Transferase</keyword>
<evidence type="ECO:0000256" key="4">
    <source>
        <dbReference type="ARBA" id="ARBA00022679"/>
    </source>
</evidence>
<dbReference type="Pfam" id="PF08447">
    <property type="entry name" value="PAS_3"/>
    <property type="match status" value="1"/>
</dbReference>
<dbReference type="InterPro" id="IPR004358">
    <property type="entry name" value="Sig_transdc_His_kin-like_C"/>
</dbReference>
<dbReference type="SMART" id="SM00388">
    <property type="entry name" value="HisKA"/>
    <property type="match status" value="1"/>
</dbReference>
<dbReference type="InterPro" id="IPR000700">
    <property type="entry name" value="PAS-assoc_C"/>
</dbReference>
<dbReference type="EMBL" id="JAGYPE020000022">
    <property type="protein sequence ID" value="MCH6266585.1"/>
    <property type="molecule type" value="Genomic_DNA"/>
</dbReference>
<dbReference type="EC" id="2.7.13.3" evidence="2"/>
<name>A0A942T308_9BACI</name>
<feature type="domain" description="EAL" evidence="12">
    <location>
        <begin position="7"/>
        <end position="260"/>
    </location>
</feature>
<dbReference type="NCBIfam" id="TIGR00229">
    <property type="entry name" value="sensory_box"/>
    <property type="match status" value="1"/>
</dbReference>
<evidence type="ECO:0000256" key="7">
    <source>
        <dbReference type="ARBA" id="ARBA00022840"/>
    </source>
</evidence>
<dbReference type="SMART" id="SM00086">
    <property type="entry name" value="PAC"/>
    <property type="match status" value="1"/>
</dbReference>
<evidence type="ECO:0000259" key="9">
    <source>
        <dbReference type="PROSITE" id="PS50109"/>
    </source>
</evidence>
<dbReference type="Gene3D" id="1.10.287.130">
    <property type="match status" value="1"/>
</dbReference>
<dbReference type="InterPro" id="IPR035965">
    <property type="entry name" value="PAS-like_dom_sf"/>
</dbReference>
<comment type="catalytic activity">
    <reaction evidence="1">
        <text>ATP + protein L-histidine = ADP + protein N-phospho-L-histidine.</text>
        <dbReference type="EC" id="2.7.13.3"/>
    </reaction>
</comment>
<dbReference type="SUPFAM" id="SSF141868">
    <property type="entry name" value="EAL domain-like"/>
    <property type="match status" value="1"/>
</dbReference>